<accession>A0A915CXI1</accession>
<organism evidence="3 4">
    <name type="scientific">Ditylenchus dipsaci</name>
    <dbReference type="NCBI Taxonomy" id="166011"/>
    <lineage>
        <taxon>Eukaryota</taxon>
        <taxon>Metazoa</taxon>
        <taxon>Ecdysozoa</taxon>
        <taxon>Nematoda</taxon>
        <taxon>Chromadorea</taxon>
        <taxon>Rhabditida</taxon>
        <taxon>Tylenchina</taxon>
        <taxon>Tylenchomorpha</taxon>
        <taxon>Sphaerularioidea</taxon>
        <taxon>Anguinidae</taxon>
        <taxon>Anguininae</taxon>
        <taxon>Ditylenchus</taxon>
    </lineage>
</organism>
<name>A0A915CXI1_9BILA</name>
<dbReference type="WBParaSite" id="jg13712.2">
    <property type="protein sequence ID" value="jg13712.2"/>
    <property type="gene ID" value="jg13712"/>
</dbReference>
<proteinExistence type="predicted"/>
<keyword evidence="3" id="KW-1185">Reference proteome</keyword>
<evidence type="ECO:0000256" key="1">
    <source>
        <dbReference type="SAM" id="Coils"/>
    </source>
</evidence>
<feature type="compositionally biased region" description="Polar residues" evidence="2">
    <location>
        <begin position="328"/>
        <end position="341"/>
    </location>
</feature>
<feature type="compositionally biased region" description="Polar residues" evidence="2">
    <location>
        <begin position="348"/>
        <end position="358"/>
    </location>
</feature>
<keyword evidence="1" id="KW-0175">Coiled coil</keyword>
<feature type="region of interest" description="Disordered" evidence="2">
    <location>
        <begin position="310"/>
        <end position="358"/>
    </location>
</feature>
<reference evidence="4" key="1">
    <citation type="submission" date="2022-11" db="UniProtKB">
        <authorList>
            <consortium name="WormBaseParasite"/>
        </authorList>
    </citation>
    <scope>IDENTIFICATION</scope>
</reference>
<sequence>MDNLSREKVELSLYELKQEELDLKLQLNRFQEKHAKLELDYDEIQQNTSAFHLLLSDVMSSVLQNLTECCNNEAMPTTISNFKENELLDKLKYVANSVDTTLRSLLDELAKVKTDKESMKEQLKLAKWAVSEMEHVGQEVDTLKQQMEQEKQVLEENWQQVKAMLVEKEKELATVEDIRQDTANQVTQLEVQLAVEKDENTLLKDLRQRLEYRLEEMDKEILEMMVDKEDLEQKLVVLQNDNAYLSATLAREKERLGRLVEMMRMEVEAFRMEAELSRNCLEDLRQNNPNPQDQRPIREMLTNRAWEHMGGGSQTRAYSQPPRATTPVHDQQLQASSSNQRRVVEPQAQVSHDQNSSQLSLETTSVTIDLAKIGNWEEDCGVSVTATLPDVTEDYIGINVMQDLPAAAVHTTALEFFQSHPAARLTPVTFESAIQCELIKEVEDKPIRTRSHTMDSLAFHKTSRLIRTISTDDENAGKDIELNLPSLLTDAKMTETKSSAPIISAPKMNSPKVTCSEETQQNSLLLSCVEEAANLEEHFAANVNQLLELNSQLETAVDVLKSEIWSLNNQLRKVQLTEQEELLSKLRHSDDLLLVTRSENSSLKNELNKKKSS</sequence>
<dbReference type="AlphaFoldDB" id="A0A915CXI1"/>
<dbReference type="Proteomes" id="UP000887574">
    <property type="component" value="Unplaced"/>
</dbReference>
<evidence type="ECO:0000313" key="4">
    <source>
        <dbReference type="WBParaSite" id="jg13712.2"/>
    </source>
</evidence>
<feature type="coiled-coil region" evidence="1">
    <location>
        <begin position="543"/>
        <end position="570"/>
    </location>
</feature>
<protein>
    <submittedName>
        <fullName evidence="4">Uncharacterized protein</fullName>
    </submittedName>
</protein>
<evidence type="ECO:0000256" key="2">
    <source>
        <dbReference type="SAM" id="MobiDB-lite"/>
    </source>
</evidence>
<evidence type="ECO:0000313" key="3">
    <source>
        <dbReference type="Proteomes" id="UP000887574"/>
    </source>
</evidence>
<feature type="coiled-coil region" evidence="1">
    <location>
        <begin position="13"/>
        <end position="47"/>
    </location>
</feature>
<feature type="coiled-coil region" evidence="1">
    <location>
        <begin position="102"/>
        <end position="248"/>
    </location>
</feature>